<comment type="subcellular location">
    <subcellularLocation>
        <location evidence="1">Mitochondrion inner membrane</location>
        <topology evidence="1">Single-pass membrane protein</topology>
    </subcellularLocation>
</comment>
<evidence type="ECO:0000256" key="3">
    <source>
        <dbReference type="ARBA" id="ARBA00022692"/>
    </source>
</evidence>
<comment type="similarity">
    <text evidence="2">Belongs to the COX16 family.</text>
</comment>
<dbReference type="AlphaFoldDB" id="A0A7J7LP47"/>
<evidence type="ECO:0000313" key="9">
    <source>
        <dbReference type="EMBL" id="KAF6144441.1"/>
    </source>
</evidence>
<evidence type="ECO:0000256" key="7">
    <source>
        <dbReference type="ARBA" id="ARBA00023136"/>
    </source>
</evidence>
<dbReference type="OrthoDB" id="5516033at2759"/>
<evidence type="ECO:0000313" key="10">
    <source>
        <dbReference type="Proteomes" id="UP000541444"/>
    </source>
</evidence>
<evidence type="ECO:0000256" key="8">
    <source>
        <dbReference type="SAM" id="Phobius"/>
    </source>
</evidence>
<keyword evidence="7 8" id="KW-0472">Membrane</keyword>
<organism evidence="9 10">
    <name type="scientific">Kingdonia uniflora</name>
    <dbReference type="NCBI Taxonomy" id="39325"/>
    <lineage>
        <taxon>Eukaryota</taxon>
        <taxon>Viridiplantae</taxon>
        <taxon>Streptophyta</taxon>
        <taxon>Embryophyta</taxon>
        <taxon>Tracheophyta</taxon>
        <taxon>Spermatophyta</taxon>
        <taxon>Magnoliopsida</taxon>
        <taxon>Ranunculales</taxon>
        <taxon>Circaeasteraceae</taxon>
        <taxon>Kingdonia</taxon>
    </lineage>
</organism>
<sequence>MTTKMTMNHPKKVNLADTTAKIRHSASEFRRWGRKYPFIRFGLPLISLTVFGTVGLAQLLQGRLRCGEVKDEHEWEIIENRKALSRTGPVDRYKPKKISLEEELKALNAKVDIDDYEYKKIPKLNGTDPGKH</sequence>
<name>A0A7J7LP47_9MAGN</name>
<evidence type="ECO:0000256" key="1">
    <source>
        <dbReference type="ARBA" id="ARBA00004434"/>
    </source>
</evidence>
<evidence type="ECO:0000256" key="6">
    <source>
        <dbReference type="ARBA" id="ARBA00023128"/>
    </source>
</evidence>
<dbReference type="InterPro" id="IPR020164">
    <property type="entry name" value="Cyt_c_Oxase_assmbl_COX16"/>
</dbReference>
<keyword evidence="10" id="KW-1185">Reference proteome</keyword>
<keyword evidence="4" id="KW-0999">Mitochondrion inner membrane</keyword>
<accession>A0A7J7LP47</accession>
<feature type="transmembrane region" description="Helical" evidence="8">
    <location>
        <begin position="38"/>
        <end position="60"/>
    </location>
</feature>
<dbReference type="Proteomes" id="UP000541444">
    <property type="component" value="Unassembled WGS sequence"/>
</dbReference>
<evidence type="ECO:0000256" key="2">
    <source>
        <dbReference type="ARBA" id="ARBA00008370"/>
    </source>
</evidence>
<keyword evidence="3 8" id="KW-0812">Transmembrane</keyword>
<evidence type="ECO:0000256" key="5">
    <source>
        <dbReference type="ARBA" id="ARBA00022989"/>
    </source>
</evidence>
<protein>
    <recommendedName>
        <fullName evidence="11">Cytochrome c oxidase assembly protein COX16</fullName>
    </recommendedName>
</protein>
<keyword evidence="6" id="KW-0496">Mitochondrion</keyword>
<proteinExistence type="inferred from homology"/>
<gene>
    <name evidence="9" type="ORF">GIB67_024668</name>
</gene>
<dbReference type="GO" id="GO:0005743">
    <property type="term" value="C:mitochondrial inner membrane"/>
    <property type="evidence" value="ECO:0007669"/>
    <property type="project" value="UniProtKB-SubCell"/>
</dbReference>
<dbReference type="Pfam" id="PF14138">
    <property type="entry name" value="COX16"/>
    <property type="match status" value="1"/>
</dbReference>
<keyword evidence="5 8" id="KW-1133">Transmembrane helix</keyword>
<dbReference type="EMBL" id="JACGCM010002131">
    <property type="protein sequence ID" value="KAF6144441.1"/>
    <property type="molecule type" value="Genomic_DNA"/>
</dbReference>
<reference evidence="9 10" key="1">
    <citation type="journal article" date="2020" name="IScience">
        <title>Genome Sequencing of the Endangered Kingdonia uniflora (Circaeasteraceae, Ranunculales) Reveals Potential Mechanisms of Evolutionary Specialization.</title>
        <authorList>
            <person name="Sun Y."/>
            <person name="Deng T."/>
            <person name="Zhang A."/>
            <person name="Moore M.J."/>
            <person name="Landis J.B."/>
            <person name="Lin N."/>
            <person name="Zhang H."/>
            <person name="Zhang X."/>
            <person name="Huang J."/>
            <person name="Zhang X."/>
            <person name="Sun H."/>
            <person name="Wang H."/>
        </authorList>
    </citation>
    <scope>NUCLEOTIDE SEQUENCE [LARGE SCALE GENOMIC DNA]</scope>
    <source>
        <strain evidence="9">TB1705</strain>
        <tissue evidence="9">Leaf</tissue>
    </source>
</reference>
<evidence type="ECO:0000256" key="4">
    <source>
        <dbReference type="ARBA" id="ARBA00022792"/>
    </source>
</evidence>
<comment type="caution">
    <text evidence="9">The sequence shown here is derived from an EMBL/GenBank/DDBJ whole genome shotgun (WGS) entry which is preliminary data.</text>
</comment>
<evidence type="ECO:0008006" key="11">
    <source>
        <dbReference type="Google" id="ProtNLM"/>
    </source>
</evidence>